<name>A0AAU2GVX2_9ACTN</name>
<sequence>MATRRFRVPAALIAAAAALTFGATTAANALVAGSTTVTPAGHSFAAKLNGKATFTAGSTTMTCTVSASVPGGGSTNQVPAAPGNHNAAGPVSAAINPPSFSGCTTSIFGVGVTVTSNATNGQWSISAQYGSPVSAGLTMPKGGVVIKTSGLASCTLTASPGGPSTVAGTWTNGSPSKLAIANAPVAATGTGGFLCPTGNQTATFSATYDVTDTTDPAQQITVTS</sequence>
<feature type="signal peptide" evidence="1">
    <location>
        <begin position="1"/>
        <end position="26"/>
    </location>
</feature>
<accession>A0AAU2GVX2</accession>
<evidence type="ECO:0000313" key="2">
    <source>
        <dbReference type="EMBL" id="WTU39204.1"/>
    </source>
</evidence>
<evidence type="ECO:0000256" key="1">
    <source>
        <dbReference type="SAM" id="SignalP"/>
    </source>
</evidence>
<keyword evidence="1" id="KW-0732">Signal</keyword>
<gene>
    <name evidence="2" type="ORF">OHV25_06255</name>
</gene>
<evidence type="ECO:0008006" key="3">
    <source>
        <dbReference type="Google" id="ProtNLM"/>
    </source>
</evidence>
<protein>
    <recommendedName>
        <fullName evidence="3">Ig-like domain-containing protein</fullName>
    </recommendedName>
</protein>
<dbReference type="EMBL" id="CP108253">
    <property type="protein sequence ID" value="WTU39204.1"/>
    <property type="molecule type" value="Genomic_DNA"/>
</dbReference>
<organism evidence="2">
    <name type="scientific">Streptomyces sp. NBC_00060</name>
    <dbReference type="NCBI Taxonomy" id="2975636"/>
    <lineage>
        <taxon>Bacteria</taxon>
        <taxon>Bacillati</taxon>
        <taxon>Actinomycetota</taxon>
        <taxon>Actinomycetes</taxon>
        <taxon>Kitasatosporales</taxon>
        <taxon>Streptomycetaceae</taxon>
        <taxon>Streptomyces</taxon>
    </lineage>
</organism>
<feature type="chain" id="PRO_5043872083" description="Ig-like domain-containing protein" evidence="1">
    <location>
        <begin position="27"/>
        <end position="224"/>
    </location>
</feature>
<proteinExistence type="predicted"/>
<dbReference type="AlphaFoldDB" id="A0AAU2GVX2"/>
<reference evidence="2" key="1">
    <citation type="submission" date="2022-10" db="EMBL/GenBank/DDBJ databases">
        <title>The complete genomes of actinobacterial strains from the NBC collection.</title>
        <authorList>
            <person name="Joergensen T.S."/>
            <person name="Alvarez Arevalo M."/>
            <person name="Sterndorff E.B."/>
            <person name="Faurdal D."/>
            <person name="Vuksanovic O."/>
            <person name="Mourched A.-S."/>
            <person name="Charusanti P."/>
            <person name="Shaw S."/>
            <person name="Blin K."/>
            <person name="Weber T."/>
        </authorList>
    </citation>
    <scope>NUCLEOTIDE SEQUENCE</scope>
    <source>
        <strain evidence="2">NBC_00060</strain>
    </source>
</reference>